<gene>
    <name evidence="1" type="ORF">Cvel_27184</name>
</gene>
<dbReference type="VEuPathDB" id="CryptoDB:Cvel_27184"/>
<reference evidence="1" key="1">
    <citation type="submission" date="2014-11" db="EMBL/GenBank/DDBJ databases">
        <authorList>
            <person name="Otto D Thomas"/>
            <person name="Naeem Raeece"/>
        </authorList>
    </citation>
    <scope>NUCLEOTIDE SEQUENCE</scope>
</reference>
<evidence type="ECO:0000313" key="1">
    <source>
        <dbReference type="EMBL" id="CEM42979.1"/>
    </source>
</evidence>
<proteinExistence type="predicted"/>
<name>A0A0G4HGB4_9ALVE</name>
<protein>
    <submittedName>
        <fullName evidence="1">Uncharacterized protein</fullName>
    </submittedName>
</protein>
<accession>A0A0G4HGB4</accession>
<dbReference type="EMBL" id="CDMZ01002581">
    <property type="protein sequence ID" value="CEM42979.1"/>
    <property type="molecule type" value="Genomic_DNA"/>
</dbReference>
<organism evidence="1">
    <name type="scientific">Chromera velia CCMP2878</name>
    <dbReference type="NCBI Taxonomy" id="1169474"/>
    <lineage>
        <taxon>Eukaryota</taxon>
        <taxon>Sar</taxon>
        <taxon>Alveolata</taxon>
        <taxon>Colpodellida</taxon>
        <taxon>Chromeraceae</taxon>
        <taxon>Chromera</taxon>
    </lineage>
</organism>
<dbReference type="PhylomeDB" id="A0A0G4HGB4"/>
<dbReference type="AlphaFoldDB" id="A0A0G4HGB4"/>
<sequence length="188" mass="20764">MRRLGLGSRRKLRERLRAEGVLLTAEMRAQGGPSCLQTQGHQSKAKKEHIEVDGLFVLLKRFGMESQALSSLAKQRDSFGVAWLSLVLFRRSERSGKVSVNPPSGCFDLSGTCGVSPKKLSLLLDYLPSSVDEMTMDSVIVKGRAEPFFLRFLEGVKVARDGKTEAPLLKSVHFAGELARAERTKFLA</sequence>